<evidence type="ECO:0000259" key="2">
    <source>
        <dbReference type="Pfam" id="PF12697"/>
    </source>
</evidence>
<dbReference type="SUPFAM" id="SSF53474">
    <property type="entry name" value="alpha/beta-Hydrolases"/>
    <property type="match status" value="1"/>
</dbReference>
<feature type="chain" id="PRO_5011785919" evidence="1">
    <location>
        <begin position="22"/>
        <end position="328"/>
    </location>
</feature>
<reference evidence="4" key="1">
    <citation type="submission" date="2016-10" db="EMBL/GenBank/DDBJ databases">
        <authorList>
            <person name="Varghese N."/>
            <person name="Submissions S."/>
        </authorList>
    </citation>
    <scope>NUCLEOTIDE SEQUENCE [LARGE SCALE GENOMIC DNA]</scope>
    <source>
        <strain evidence="4">CGMCC 1.11014</strain>
    </source>
</reference>
<evidence type="ECO:0000313" key="4">
    <source>
        <dbReference type="Proteomes" id="UP000199391"/>
    </source>
</evidence>
<keyword evidence="1" id="KW-0732">Signal</keyword>
<evidence type="ECO:0000256" key="1">
    <source>
        <dbReference type="SAM" id="SignalP"/>
    </source>
</evidence>
<gene>
    <name evidence="3" type="ORF">SAMN05216552_104115</name>
</gene>
<dbReference type="GO" id="GO:0016020">
    <property type="term" value="C:membrane"/>
    <property type="evidence" value="ECO:0007669"/>
    <property type="project" value="TreeGrafter"/>
</dbReference>
<accession>A0A1I7LWP4</accession>
<dbReference type="PANTHER" id="PTHR43798:SF33">
    <property type="entry name" value="HYDROLASE, PUTATIVE (AFU_ORTHOLOGUE AFUA_2G14860)-RELATED"/>
    <property type="match status" value="1"/>
</dbReference>
<dbReference type="InterPro" id="IPR000073">
    <property type="entry name" value="AB_hydrolase_1"/>
</dbReference>
<protein>
    <submittedName>
        <fullName evidence="3">Pimeloyl-ACP methyl ester carboxylesterase</fullName>
    </submittedName>
</protein>
<dbReference type="InterPro" id="IPR050266">
    <property type="entry name" value="AB_hydrolase_sf"/>
</dbReference>
<dbReference type="InterPro" id="IPR029058">
    <property type="entry name" value="AB_hydrolase_fold"/>
</dbReference>
<evidence type="ECO:0000313" key="3">
    <source>
        <dbReference type="EMBL" id="SFV14079.1"/>
    </source>
</evidence>
<sequence length="328" mass="34973">MMTRTLLAAGAALLCSTVAQASQDAYARAQVMVDVGGRKLNMYCMGSGSPTVIFEAGGGRAGWDWAAVQPEVAKRTRACVYDRAGMGFSEPLTRPATSGNAAKDLNFLLKNARLQPPYVLVGNSYGGMVAQQYAYRNRANVAGLVLLDAQHEDAQRRLDALTGGRMSQMDAANADMVRNCLAGAEKGFEAGSELEKTCALGGRENAEPKVASAQAAMQRKPSYWRAHASEIENVYSASSDQLRAARKPFGDLPLVSLTRGVSPYLIPGQPQSDTNKAVEAENKAMQDEVTALSTRGVNRVVPDAPHAIHLGKPEAVVAAVMEVLDMLK</sequence>
<dbReference type="AlphaFoldDB" id="A0A1I7LWP4"/>
<proteinExistence type="predicted"/>
<feature type="domain" description="AB hydrolase-1" evidence="2">
    <location>
        <begin position="56"/>
        <end position="319"/>
    </location>
</feature>
<organism evidence="3 4">
    <name type="scientific">Pseudoduganella namucuonensis</name>
    <dbReference type="NCBI Taxonomy" id="1035707"/>
    <lineage>
        <taxon>Bacteria</taxon>
        <taxon>Pseudomonadati</taxon>
        <taxon>Pseudomonadota</taxon>
        <taxon>Betaproteobacteria</taxon>
        <taxon>Burkholderiales</taxon>
        <taxon>Oxalobacteraceae</taxon>
        <taxon>Telluria group</taxon>
        <taxon>Pseudoduganella</taxon>
    </lineage>
</organism>
<dbReference type="RefSeq" id="WP_093559750.1">
    <property type="nucleotide sequence ID" value="NZ_FPBO01000041.1"/>
</dbReference>
<dbReference type="Pfam" id="PF12697">
    <property type="entry name" value="Abhydrolase_6"/>
    <property type="match status" value="1"/>
</dbReference>
<dbReference type="STRING" id="1035707.SAMN05216552_104115"/>
<dbReference type="Gene3D" id="3.40.50.1820">
    <property type="entry name" value="alpha/beta hydrolase"/>
    <property type="match status" value="1"/>
</dbReference>
<dbReference type="OrthoDB" id="7185741at2"/>
<dbReference type="EMBL" id="FPBO01000041">
    <property type="protein sequence ID" value="SFV14079.1"/>
    <property type="molecule type" value="Genomic_DNA"/>
</dbReference>
<dbReference type="Proteomes" id="UP000199391">
    <property type="component" value="Unassembled WGS sequence"/>
</dbReference>
<keyword evidence="4" id="KW-1185">Reference proteome</keyword>
<dbReference type="PANTHER" id="PTHR43798">
    <property type="entry name" value="MONOACYLGLYCEROL LIPASE"/>
    <property type="match status" value="1"/>
</dbReference>
<feature type="signal peptide" evidence="1">
    <location>
        <begin position="1"/>
        <end position="21"/>
    </location>
</feature>
<name>A0A1I7LWP4_9BURK</name>